<sequence length="120" mass="13873">MEIPDLVDLIWLFEDEPTRQFDDLEWPVGLHSFHLTRGSQTVKFSLDPLAGEAYISLTTEGHEHTYLGRLRSLDRLSVDRDSSGHEGLRLWFLGDTNEPLTLQTKPRIRLAWDLKDLGAW</sequence>
<dbReference type="AlphaFoldDB" id="A0A6P1CMV8"/>
<evidence type="ECO:0000313" key="1">
    <source>
        <dbReference type="EMBL" id="NEW33900.1"/>
    </source>
</evidence>
<dbReference type="Proteomes" id="UP000471166">
    <property type="component" value="Unassembled WGS sequence"/>
</dbReference>
<evidence type="ECO:0000313" key="2">
    <source>
        <dbReference type="Proteomes" id="UP000471166"/>
    </source>
</evidence>
<accession>A0A6P1CMV8</accession>
<proteinExistence type="predicted"/>
<dbReference type="EMBL" id="JAAGVB010000020">
    <property type="protein sequence ID" value="NEW33900.1"/>
    <property type="molecule type" value="Genomic_DNA"/>
</dbReference>
<reference evidence="1 2" key="1">
    <citation type="submission" date="2020-01" db="EMBL/GenBank/DDBJ databases">
        <title>Genetics and antimicrobial susceptibilities of Nocardia species isolated from the soil; a comparison with species isolated from humans.</title>
        <authorList>
            <person name="Carrasco G."/>
            <person name="Monzon S."/>
            <person name="Sansegundo M."/>
            <person name="Garcia E."/>
            <person name="Garrido N."/>
            <person name="Medina M.J."/>
            <person name="Villalon P."/>
            <person name="Ramirez-Arocha A.C."/>
            <person name="Jimenez P."/>
            <person name="Cuesta I."/>
            <person name="Valdezate S."/>
        </authorList>
    </citation>
    <scope>NUCLEOTIDE SEQUENCE [LARGE SCALE GENOMIC DNA]</scope>
    <source>
        <strain evidence="1 2">CNM20110626</strain>
    </source>
</reference>
<dbReference type="RefSeq" id="WP_163845341.1">
    <property type="nucleotide sequence ID" value="NZ_JAAGVB010000020.1"/>
</dbReference>
<gene>
    <name evidence="1" type="ORF">GV791_15210</name>
</gene>
<name>A0A6P1CMV8_9NOCA</name>
<organism evidence="1 2">
    <name type="scientific">Nocardia cyriacigeorgica</name>
    <dbReference type="NCBI Taxonomy" id="135487"/>
    <lineage>
        <taxon>Bacteria</taxon>
        <taxon>Bacillati</taxon>
        <taxon>Actinomycetota</taxon>
        <taxon>Actinomycetes</taxon>
        <taxon>Mycobacteriales</taxon>
        <taxon>Nocardiaceae</taxon>
        <taxon>Nocardia</taxon>
    </lineage>
</organism>
<comment type="caution">
    <text evidence="1">The sequence shown here is derived from an EMBL/GenBank/DDBJ whole genome shotgun (WGS) entry which is preliminary data.</text>
</comment>
<protein>
    <submittedName>
        <fullName evidence="1">Uncharacterized protein</fullName>
    </submittedName>
</protein>